<keyword evidence="2" id="KW-0472">Membrane</keyword>
<keyword evidence="2" id="KW-1133">Transmembrane helix</keyword>
<feature type="compositionally biased region" description="Low complexity" evidence="1">
    <location>
        <begin position="199"/>
        <end position="214"/>
    </location>
</feature>
<keyword evidence="5" id="KW-1185">Reference proteome</keyword>
<dbReference type="InterPro" id="IPR001387">
    <property type="entry name" value="Cro/C1-type_HTH"/>
</dbReference>
<dbReference type="InterPro" id="IPR010982">
    <property type="entry name" value="Lambda_DNA-bd_dom_sf"/>
</dbReference>
<dbReference type="SUPFAM" id="SSF47413">
    <property type="entry name" value="lambda repressor-like DNA-binding domains"/>
    <property type="match status" value="1"/>
</dbReference>
<dbReference type="InParanoid" id="A0A6M4HB57"/>
<dbReference type="Proteomes" id="UP000503096">
    <property type="component" value="Chromosome"/>
</dbReference>
<feature type="transmembrane region" description="Helical" evidence="2">
    <location>
        <begin position="120"/>
        <end position="139"/>
    </location>
</feature>
<feature type="region of interest" description="Disordered" evidence="1">
    <location>
        <begin position="148"/>
        <end position="229"/>
    </location>
</feature>
<evidence type="ECO:0000313" key="5">
    <source>
        <dbReference type="Proteomes" id="UP000503096"/>
    </source>
</evidence>
<dbReference type="RefSeq" id="WP_171163223.1">
    <property type="nucleotide sequence ID" value="NZ_CP053073.1"/>
</dbReference>
<dbReference type="KEGG" id="upl:DSM104440_02530"/>
<dbReference type="Pfam" id="PF13464">
    <property type="entry name" value="RodZ_C"/>
    <property type="match status" value="1"/>
</dbReference>
<feature type="domain" description="HTH cro/C1-type" evidence="3">
    <location>
        <begin position="20"/>
        <end position="81"/>
    </location>
</feature>
<organism evidence="4 5">
    <name type="scientific">Usitatibacter palustris</name>
    <dbReference type="NCBI Taxonomy" id="2732487"/>
    <lineage>
        <taxon>Bacteria</taxon>
        <taxon>Pseudomonadati</taxon>
        <taxon>Pseudomonadota</taxon>
        <taxon>Betaproteobacteria</taxon>
        <taxon>Nitrosomonadales</taxon>
        <taxon>Usitatibacteraceae</taxon>
        <taxon>Usitatibacter</taxon>
    </lineage>
</organism>
<protein>
    <submittedName>
        <fullName evidence="4">Cytoskeleton protein RodZ</fullName>
    </submittedName>
</protein>
<dbReference type="SMART" id="SM00530">
    <property type="entry name" value="HTH_XRE"/>
    <property type="match status" value="1"/>
</dbReference>
<dbReference type="Pfam" id="PF13413">
    <property type="entry name" value="HTH_25"/>
    <property type="match status" value="1"/>
</dbReference>
<dbReference type="EMBL" id="CP053073">
    <property type="protein sequence ID" value="QJR15704.1"/>
    <property type="molecule type" value="Genomic_DNA"/>
</dbReference>
<reference evidence="4 5" key="1">
    <citation type="submission" date="2020-04" db="EMBL/GenBank/DDBJ databases">
        <title>Usitatibacter rugosus gen. nov., sp. nov. and Usitatibacter palustris sp. nov., novel members of Usitatibacteraceae fam. nov. within the order Nitrosomonadales isolated from soil.</title>
        <authorList>
            <person name="Huber K.J."/>
            <person name="Neumann-Schaal M."/>
            <person name="Geppert A."/>
            <person name="Luckner M."/>
            <person name="Wanner G."/>
            <person name="Overmann J."/>
        </authorList>
    </citation>
    <scope>NUCLEOTIDE SEQUENCE [LARGE SCALE GENOMIC DNA]</scope>
    <source>
        <strain evidence="4 5">Swamp67</strain>
    </source>
</reference>
<keyword evidence="2" id="KW-0812">Transmembrane</keyword>
<evidence type="ECO:0000313" key="4">
    <source>
        <dbReference type="EMBL" id="QJR15704.1"/>
    </source>
</evidence>
<dbReference type="InterPro" id="IPR025194">
    <property type="entry name" value="RodZ-like_C"/>
</dbReference>
<proteinExistence type="predicted"/>
<evidence type="ECO:0000259" key="3">
    <source>
        <dbReference type="SMART" id="SM00530"/>
    </source>
</evidence>
<gene>
    <name evidence="4" type="primary">rodZ</name>
    <name evidence="4" type="ORF">DSM104440_02530</name>
</gene>
<evidence type="ECO:0000256" key="2">
    <source>
        <dbReference type="SAM" id="Phobius"/>
    </source>
</evidence>
<dbReference type="Gene3D" id="1.10.260.40">
    <property type="entry name" value="lambda repressor-like DNA-binding domains"/>
    <property type="match status" value="1"/>
</dbReference>
<accession>A0A6M4HB57</accession>
<dbReference type="PANTHER" id="PTHR34475">
    <property type="match status" value="1"/>
</dbReference>
<name>A0A6M4HB57_9PROT</name>
<dbReference type="GO" id="GO:0003677">
    <property type="term" value="F:DNA binding"/>
    <property type="evidence" value="ECO:0007669"/>
    <property type="project" value="InterPro"/>
</dbReference>
<evidence type="ECO:0000256" key="1">
    <source>
        <dbReference type="SAM" id="MobiDB-lite"/>
    </source>
</evidence>
<dbReference type="PANTHER" id="PTHR34475:SF1">
    <property type="entry name" value="CYTOSKELETON PROTEIN RODZ"/>
    <property type="match status" value="1"/>
</dbReference>
<dbReference type="FunCoup" id="A0A6M4HB57">
    <property type="interactions" value="41"/>
</dbReference>
<dbReference type="CDD" id="cd00093">
    <property type="entry name" value="HTH_XRE"/>
    <property type="match status" value="1"/>
</dbReference>
<sequence length="318" mass="34061">MESTTDPVTPAETPRTLGALLVAERERQALSRTDVAQRLHMSVSQVEALEGGDYARLPKGTFLRGFVRNYAKVLGLDPEAVLVLLAETAPLDKRPAIVVQSQNLRFDPSGQALSSPYVKATFIAVVAIVLGFAAMYWWLFIRPTPPAGATRKPAAEANRVAQAPAKAAPEKLASPPEPAKEPVQAEPVKTEPPAPPAPVKTEPAKAVPVKSAPPKTEPPTESRPAVSQAPIDTNSVLAAGGSVIRFKFRGNAWVEIKDARGKVLLSRNNPGGSETEVIGKPPFAVVVGNAPDVQMIYNNREFNLEPHTRVAVARFTLE</sequence>
<dbReference type="InterPro" id="IPR050400">
    <property type="entry name" value="Bact_Cytoskel_RodZ"/>
</dbReference>
<dbReference type="AlphaFoldDB" id="A0A6M4HB57"/>